<evidence type="ECO:0000256" key="6">
    <source>
        <dbReference type="ARBA" id="ARBA00022449"/>
    </source>
</evidence>
<dbReference type="PIRSF" id="PIRSF006603">
    <property type="entry name" value="DinF"/>
    <property type="match status" value="1"/>
</dbReference>
<feature type="transmembrane region" description="Helical" evidence="13">
    <location>
        <begin position="226"/>
        <end position="244"/>
    </location>
</feature>
<feature type="transmembrane region" description="Helical" evidence="13">
    <location>
        <begin position="156"/>
        <end position="178"/>
    </location>
</feature>
<keyword evidence="9 13" id="KW-1133">Transmembrane helix</keyword>
<feature type="transmembrane region" description="Helical" evidence="13">
    <location>
        <begin position="307"/>
        <end position="326"/>
    </location>
</feature>
<evidence type="ECO:0000256" key="4">
    <source>
        <dbReference type="ARBA" id="ARBA00020268"/>
    </source>
</evidence>
<evidence type="ECO:0000256" key="7">
    <source>
        <dbReference type="ARBA" id="ARBA00022475"/>
    </source>
</evidence>
<protein>
    <recommendedName>
        <fullName evidence="4">Probable multidrug resistance protein NorM</fullName>
    </recommendedName>
    <alternativeName>
        <fullName evidence="12">Multidrug-efflux transporter</fullName>
    </alternativeName>
</protein>
<reference evidence="14 15" key="1">
    <citation type="submission" date="2016-10" db="EMBL/GenBank/DDBJ databases">
        <authorList>
            <person name="de Groot N.N."/>
        </authorList>
    </citation>
    <scope>NUCLEOTIDE SEQUENCE [LARGE SCALE GENOMIC DNA]</scope>
    <source>
        <strain evidence="14 15">DSM 28129</strain>
    </source>
</reference>
<sequence length="440" mass="48045">MNYKQIFSMLIPIFVDSAFIVFISILNTAMVSSSGVEAVSAVSMVDSVNIFIISVFIAISTGGTVIVAQYIGKRNQEQASRAATQAISSVATLSIAICVLVIIFHSTILDFLFGSADSDVISNAKIFLIGSCISYPFIAIYQGVVGALRGVSETKASLVLSVILNLSYFILNILFITILDMGVLGLAISLISARVLGAAASLIYLLRYNHTLRFELENIFKLHVSIFKKIMFIGLPFAAEQLFFNGGKLLTQTYIVQFGTLPITVNAIGNSLSMLFQIGGTSLSVAIVTIVGQCIGRRDIADARKFIKSFLGFSSVLFLLITAILLPIFPWLVNLYSPPESIVPDIFHLILLISIAQPIVWSFSFILPSALRAAGDSKYTSIIALLTMWLFRVILGYILGVTLQLGVMGVWIAMVTEWAVRGIIFALRFKGEAWYRNKIV</sequence>
<dbReference type="InterPro" id="IPR002528">
    <property type="entry name" value="MATE_fam"/>
</dbReference>
<organism evidence="14 15">
    <name type="scientific">Fontibacillus panacisegetis</name>
    <dbReference type="NCBI Taxonomy" id="670482"/>
    <lineage>
        <taxon>Bacteria</taxon>
        <taxon>Bacillati</taxon>
        <taxon>Bacillota</taxon>
        <taxon>Bacilli</taxon>
        <taxon>Bacillales</taxon>
        <taxon>Paenibacillaceae</taxon>
        <taxon>Fontibacillus</taxon>
    </lineage>
</organism>
<feature type="transmembrane region" description="Helical" evidence="13">
    <location>
        <begin position="7"/>
        <end position="30"/>
    </location>
</feature>
<feature type="transmembrane region" description="Helical" evidence="13">
    <location>
        <begin position="405"/>
        <end position="427"/>
    </location>
</feature>
<feature type="transmembrane region" description="Helical" evidence="13">
    <location>
        <begin position="184"/>
        <end position="206"/>
    </location>
</feature>
<keyword evidence="8 13" id="KW-0812">Transmembrane</keyword>
<evidence type="ECO:0000256" key="12">
    <source>
        <dbReference type="ARBA" id="ARBA00031636"/>
    </source>
</evidence>
<evidence type="ECO:0000256" key="9">
    <source>
        <dbReference type="ARBA" id="ARBA00022989"/>
    </source>
</evidence>
<evidence type="ECO:0000256" key="2">
    <source>
        <dbReference type="ARBA" id="ARBA00004651"/>
    </source>
</evidence>
<dbReference type="STRING" id="670482.SAMN04488542_11625"/>
<feature type="transmembrane region" description="Helical" evidence="13">
    <location>
        <begin position="274"/>
        <end position="295"/>
    </location>
</feature>
<dbReference type="Pfam" id="PF01554">
    <property type="entry name" value="MatE"/>
    <property type="match status" value="2"/>
</dbReference>
<feature type="transmembrane region" description="Helical" evidence="13">
    <location>
        <begin position="124"/>
        <end position="144"/>
    </location>
</feature>
<feature type="transmembrane region" description="Helical" evidence="13">
    <location>
        <begin position="83"/>
        <end position="104"/>
    </location>
</feature>
<dbReference type="GO" id="GO:0042910">
    <property type="term" value="F:xenobiotic transmembrane transporter activity"/>
    <property type="evidence" value="ECO:0007669"/>
    <property type="project" value="InterPro"/>
</dbReference>
<dbReference type="InterPro" id="IPR048279">
    <property type="entry name" value="MdtK-like"/>
</dbReference>
<name>A0A1G7NK47_9BACL</name>
<keyword evidence="6" id="KW-0050">Antiport</keyword>
<evidence type="ECO:0000256" key="11">
    <source>
        <dbReference type="ARBA" id="ARBA00023136"/>
    </source>
</evidence>
<feature type="transmembrane region" description="Helical" evidence="13">
    <location>
        <begin position="379"/>
        <end position="399"/>
    </location>
</feature>
<evidence type="ECO:0000313" key="14">
    <source>
        <dbReference type="EMBL" id="SDF74277.1"/>
    </source>
</evidence>
<evidence type="ECO:0000256" key="8">
    <source>
        <dbReference type="ARBA" id="ARBA00022692"/>
    </source>
</evidence>
<evidence type="ECO:0000256" key="10">
    <source>
        <dbReference type="ARBA" id="ARBA00023065"/>
    </source>
</evidence>
<evidence type="ECO:0000256" key="13">
    <source>
        <dbReference type="SAM" id="Phobius"/>
    </source>
</evidence>
<evidence type="ECO:0000256" key="1">
    <source>
        <dbReference type="ARBA" id="ARBA00003408"/>
    </source>
</evidence>
<comment type="function">
    <text evidence="1">Multidrug efflux pump.</text>
</comment>
<keyword evidence="15" id="KW-1185">Reference proteome</keyword>
<dbReference type="InterPro" id="IPR050222">
    <property type="entry name" value="MATE_MdtK"/>
</dbReference>
<dbReference type="RefSeq" id="WP_245742420.1">
    <property type="nucleotide sequence ID" value="NZ_FNBG01000016.1"/>
</dbReference>
<keyword evidence="11 13" id="KW-0472">Membrane</keyword>
<gene>
    <name evidence="14" type="ORF">SAMN04488542_11625</name>
</gene>
<feature type="transmembrane region" description="Helical" evidence="13">
    <location>
        <begin position="346"/>
        <end position="367"/>
    </location>
</feature>
<feature type="transmembrane region" description="Helical" evidence="13">
    <location>
        <begin position="50"/>
        <end position="71"/>
    </location>
</feature>
<comment type="subcellular location">
    <subcellularLocation>
        <location evidence="2">Cell membrane</location>
        <topology evidence="2">Multi-pass membrane protein</topology>
    </subcellularLocation>
</comment>
<comment type="similarity">
    <text evidence="3">Belongs to the multi antimicrobial extrusion (MATE) (TC 2.A.66.1) family.</text>
</comment>
<dbReference type="Proteomes" id="UP000198972">
    <property type="component" value="Unassembled WGS sequence"/>
</dbReference>
<dbReference type="NCBIfam" id="TIGR00797">
    <property type="entry name" value="matE"/>
    <property type="match status" value="1"/>
</dbReference>
<keyword evidence="5" id="KW-0813">Transport</keyword>
<dbReference type="PANTHER" id="PTHR43298:SF2">
    <property type="entry name" value="FMN_FAD EXPORTER YEEO-RELATED"/>
    <property type="match status" value="1"/>
</dbReference>
<dbReference type="GO" id="GO:0006811">
    <property type="term" value="P:monoatomic ion transport"/>
    <property type="evidence" value="ECO:0007669"/>
    <property type="project" value="UniProtKB-KW"/>
</dbReference>
<dbReference type="GO" id="GO:0005886">
    <property type="term" value="C:plasma membrane"/>
    <property type="evidence" value="ECO:0007669"/>
    <property type="project" value="UniProtKB-SubCell"/>
</dbReference>
<evidence type="ECO:0000256" key="3">
    <source>
        <dbReference type="ARBA" id="ARBA00010199"/>
    </source>
</evidence>
<dbReference type="PANTHER" id="PTHR43298">
    <property type="entry name" value="MULTIDRUG RESISTANCE PROTEIN NORM-RELATED"/>
    <property type="match status" value="1"/>
</dbReference>
<dbReference type="EMBL" id="FNBG01000016">
    <property type="protein sequence ID" value="SDF74277.1"/>
    <property type="molecule type" value="Genomic_DNA"/>
</dbReference>
<accession>A0A1G7NK47</accession>
<dbReference type="GO" id="GO:0015297">
    <property type="term" value="F:antiporter activity"/>
    <property type="evidence" value="ECO:0007669"/>
    <property type="project" value="UniProtKB-KW"/>
</dbReference>
<keyword evidence="10" id="KW-0406">Ion transport</keyword>
<keyword evidence="7" id="KW-1003">Cell membrane</keyword>
<proteinExistence type="inferred from homology"/>
<dbReference type="AlphaFoldDB" id="A0A1G7NK47"/>
<evidence type="ECO:0000313" key="15">
    <source>
        <dbReference type="Proteomes" id="UP000198972"/>
    </source>
</evidence>
<evidence type="ECO:0000256" key="5">
    <source>
        <dbReference type="ARBA" id="ARBA00022448"/>
    </source>
</evidence>